<dbReference type="GeneID" id="24816917"/>
<keyword evidence="3" id="KW-0285">Flavoprotein</keyword>
<keyword evidence="4" id="KW-0274">FAD</keyword>
<organism evidence="6 8">
    <name type="scientific">Candidatus Nitrosopelagicus brevis</name>
    <dbReference type="NCBI Taxonomy" id="1410606"/>
    <lineage>
        <taxon>Archaea</taxon>
        <taxon>Nitrososphaerota</taxon>
    </lineage>
</organism>
<dbReference type="Gene3D" id="3.20.20.220">
    <property type="match status" value="1"/>
</dbReference>
<dbReference type="GO" id="GO:0035999">
    <property type="term" value="P:tetrahydrofolate interconversion"/>
    <property type="evidence" value="ECO:0007669"/>
    <property type="project" value="UniProtKB-UniPathway"/>
</dbReference>
<evidence type="ECO:0000256" key="3">
    <source>
        <dbReference type="ARBA" id="ARBA00022630"/>
    </source>
</evidence>
<protein>
    <submittedName>
        <fullName evidence="7">5,10-methenyltetrahydrofolate synthetase</fullName>
    </submittedName>
    <submittedName>
        <fullName evidence="6">Methylenetetrahydrofolate reductase (NAD(P)H) domain protein</fullName>
    </submittedName>
</protein>
<gene>
    <name evidence="7" type="ORF">A7X95_03010</name>
    <name evidence="6" type="ORF">T478_1034</name>
</gene>
<keyword evidence="9" id="KW-1185">Reference proteome</keyword>
<dbReference type="OrthoDB" id="10385at2157"/>
<evidence type="ECO:0000313" key="7">
    <source>
        <dbReference type="EMBL" id="PTL88247.1"/>
    </source>
</evidence>
<evidence type="ECO:0000313" key="6">
    <source>
        <dbReference type="EMBL" id="AJA92528.1"/>
    </source>
</evidence>
<dbReference type="Pfam" id="PF02219">
    <property type="entry name" value="MTHFR"/>
    <property type="match status" value="1"/>
</dbReference>
<reference evidence="7" key="2">
    <citation type="submission" date="2016-05" db="EMBL/GenBank/DDBJ databases">
        <authorList>
            <person name="Lavstsen T."/>
            <person name="Jespersen J.S."/>
        </authorList>
    </citation>
    <scope>NUCLEOTIDE SEQUENCE [LARGE SCALE GENOMIC DNA]</scope>
    <source>
        <strain evidence="7">U25</strain>
    </source>
</reference>
<comment type="cofactor">
    <cofactor evidence="1">
        <name>FAD</name>
        <dbReference type="ChEBI" id="CHEBI:57692"/>
    </cofactor>
</comment>
<evidence type="ECO:0000313" key="9">
    <source>
        <dbReference type="Proteomes" id="UP000241022"/>
    </source>
</evidence>
<dbReference type="GO" id="GO:0006555">
    <property type="term" value="P:methionine metabolic process"/>
    <property type="evidence" value="ECO:0007669"/>
    <property type="project" value="InterPro"/>
</dbReference>
<evidence type="ECO:0000256" key="2">
    <source>
        <dbReference type="ARBA" id="ARBA00004777"/>
    </source>
</evidence>
<dbReference type="InterPro" id="IPR003171">
    <property type="entry name" value="Mehydrof_redctse-like"/>
</dbReference>
<dbReference type="InterPro" id="IPR029041">
    <property type="entry name" value="FAD-linked_oxidoreductase-like"/>
</dbReference>
<evidence type="ECO:0000256" key="5">
    <source>
        <dbReference type="ARBA" id="ARBA00023002"/>
    </source>
</evidence>
<reference evidence="7 9" key="4">
    <citation type="submission" date="2018-04" db="EMBL/GenBank/DDBJ databases">
        <title>Transcriptomics of ammonia oxidizing archaea.</title>
        <authorList>
            <person name="Carini P."/>
        </authorList>
    </citation>
    <scope>NUCLEOTIDE SEQUENCE [LARGE SCALE GENOMIC DNA]</scope>
    <source>
        <strain evidence="7 9">U25</strain>
    </source>
</reference>
<name>A0A0A7V0Y5_9ARCH</name>
<sequence length="244" mass="27489">MTIRYEINPPKVSDPPSRIELLDERIEQISKFCDGIHVTDSVLGIERISPLLIGAEIKQKHPKLNVTISLRVIDKTISEITDIVDSAINANIDGILILMGDPSPENDYKSGVIPSFAVKHLIQNGFNEKINLFLSLPSKPNFEKISKKVESKPNGFVTQVVHDISQVKRLHDYLNPKNFEIIPCLLFPSQKNSRSAQFLNLDWSNYEDNFSSFVLEIESITGDVLLTSPNDFKGALDFLTRLQN</sequence>
<dbReference type="KEGG" id="nbv:T478_1034"/>
<dbReference type="RefSeq" id="WP_048105647.1">
    <property type="nucleotide sequence ID" value="NZ_CP007026.1"/>
</dbReference>
<dbReference type="HOGENOM" id="CLU_1113833_0_0_2"/>
<evidence type="ECO:0000313" key="8">
    <source>
        <dbReference type="Proteomes" id="UP000030944"/>
    </source>
</evidence>
<evidence type="ECO:0000256" key="1">
    <source>
        <dbReference type="ARBA" id="ARBA00001974"/>
    </source>
</evidence>
<comment type="pathway">
    <text evidence="2">One-carbon metabolism; tetrahydrofolate interconversion.</text>
</comment>
<accession>A0A0A7V0Y5</accession>
<dbReference type="SUPFAM" id="SSF51730">
    <property type="entry name" value="FAD-linked oxidoreductase"/>
    <property type="match status" value="1"/>
</dbReference>
<reference evidence="6 8" key="1">
    <citation type="journal article" date="2015" name="Proc. Natl. Acad. Sci. U.S.A.">
        <title>Genomic and proteomic characterization of "Candidatus Nitrosopelagicus brevis": An ammonia-oxidizing archaeon from the open ocean.</title>
        <authorList>
            <person name="Santoro A.E."/>
            <person name="Dupont C.L."/>
            <person name="Richter R.A."/>
            <person name="Craig M.T."/>
            <person name="Carini P."/>
            <person name="McIlvin M.R."/>
            <person name="Yang Y."/>
            <person name="Orsi W.D."/>
            <person name="Moran D.M."/>
            <person name="Saito M.A."/>
        </authorList>
    </citation>
    <scope>NUCLEOTIDE SEQUENCE [LARGE SCALE GENOMIC DNA]</scope>
    <source>
        <strain evidence="6">CN25</strain>
        <strain evidence="8">V2</strain>
    </source>
</reference>
<dbReference type="EMBL" id="CP007026">
    <property type="protein sequence ID" value="AJA92528.1"/>
    <property type="molecule type" value="Genomic_DNA"/>
</dbReference>
<reference evidence="9" key="3">
    <citation type="submission" date="2016-05" db="EMBL/GenBank/DDBJ databases">
        <authorList>
            <person name="Dupont C."/>
            <person name="Santoro A."/>
        </authorList>
    </citation>
    <scope>NUCLEOTIDE SEQUENCE [LARGE SCALE GENOMIC DNA]</scope>
    <source>
        <strain evidence="9">U25</strain>
    </source>
</reference>
<dbReference type="AlphaFoldDB" id="A0A0A7V0Y5"/>
<dbReference type="UniPathway" id="UPA00193"/>
<dbReference type="Proteomes" id="UP000241022">
    <property type="component" value="Unassembled WGS sequence"/>
</dbReference>
<dbReference type="Proteomes" id="UP000030944">
    <property type="component" value="Chromosome"/>
</dbReference>
<evidence type="ECO:0000256" key="4">
    <source>
        <dbReference type="ARBA" id="ARBA00022827"/>
    </source>
</evidence>
<dbReference type="EMBL" id="LXWN01000001">
    <property type="protein sequence ID" value="PTL88247.1"/>
    <property type="molecule type" value="Genomic_DNA"/>
</dbReference>
<dbReference type="GO" id="GO:0004489">
    <property type="term" value="F:methylenetetrahydrofolate reductase [NAD(P)H] activity"/>
    <property type="evidence" value="ECO:0007669"/>
    <property type="project" value="InterPro"/>
</dbReference>
<proteinExistence type="predicted"/>
<keyword evidence="5" id="KW-0560">Oxidoreductase</keyword>
<dbReference type="STRING" id="1410606.T478_1034"/>